<gene>
    <name evidence="3" type="ORF">TeGR_g2815</name>
</gene>
<feature type="compositionally biased region" description="Basic and acidic residues" evidence="2">
    <location>
        <begin position="386"/>
        <end position="402"/>
    </location>
</feature>
<keyword evidence="4" id="KW-1185">Reference proteome</keyword>
<sequence length="518" mass="56256">MSATLLSLKASTSSLSSTLDLPPPPPLPPNNPLQSNLKTLRSLQKDLAEQLQTRADAVAPRVAAYNALLSKRAALLALPAPSPKPPRDFVTDATSSNLSQLIADAQTELEALEAEEKEVVSTNAKLRAELKVASTDTDIVPTGLTPKKENERLKDLRKERVDDLKKLGGTIGALWNDLSVPNAEREEFKALVTQTGLTPESHKVGEAEIKKLRSRKAAARSESLKATRDEISDYWSKCGYSESQRQGGFADYYLSDDNDALPDKLNEYLEKLREEFEEKKPVLVLMEKYNMLSKSRQELFEKDNTTDSTLGERRNSVGTTELLGKLQAAVKELPAVLTSLVTMAKTIEATPVTTADGRKVRRPFMYGGERYLVAVDRKEKEFRKQKEDAKKLREQRKMEKRVGVKTPAAKKGVATLRSATKLLGAAALAKKKVAAAAAAGGAEIAPPPRPEGGRARASGSPMRALVRSPSGMVTTPQKPGEAGKIVGTRRRSSPVRPPGGPGLKPPAPRAPNVTPPKK</sequence>
<accession>A0ABQ6M3X9</accession>
<dbReference type="EMBL" id="BRYB01003678">
    <property type="protein sequence ID" value="GMI19067.1"/>
    <property type="molecule type" value="Genomic_DNA"/>
</dbReference>
<evidence type="ECO:0000313" key="3">
    <source>
        <dbReference type="EMBL" id="GMI19067.1"/>
    </source>
</evidence>
<feature type="compositionally biased region" description="Pro residues" evidence="2">
    <location>
        <begin position="495"/>
        <end position="509"/>
    </location>
</feature>
<evidence type="ECO:0000256" key="2">
    <source>
        <dbReference type="SAM" id="MobiDB-lite"/>
    </source>
</evidence>
<comment type="caution">
    <text evidence="3">The sequence shown here is derived from an EMBL/GenBank/DDBJ whole genome shotgun (WGS) entry which is preliminary data.</text>
</comment>
<evidence type="ECO:0000313" key="4">
    <source>
        <dbReference type="Proteomes" id="UP001165060"/>
    </source>
</evidence>
<feature type="coiled-coil region" evidence="1">
    <location>
        <begin position="95"/>
        <end position="129"/>
    </location>
</feature>
<keyword evidence="1" id="KW-0175">Coiled coil</keyword>
<dbReference type="PANTHER" id="PTHR19321">
    <property type="entry name" value="PROTEIN REGULATOR OF CYTOKINESIS 1 PRC1-RELATED"/>
    <property type="match status" value="1"/>
</dbReference>
<feature type="region of interest" description="Disordered" evidence="2">
    <location>
        <begin position="440"/>
        <end position="518"/>
    </location>
</feature>
<feature type="compositionally biased region" description="Low complexity" evidence="2">
    <location>
        <begin position="1"/>
        <end position="20"/>
    </location>
</feature>
<dbReference type="Proteomes" id="UP001165060">
    <property type="component" value="Unassembled WGS sequence"/>
</dbReference>
<reference evidence="3 4" key="1">
    <citation type="journal article" date="2023" name="Commun. Biol.">
        <title>Genome analysis of Parmales, the sister group of diatoms, reveals the evolutionary specialization of diatoms from phago-mixotrophs to photoautotrophs.</title>
        <authorList>
            <person name="Ban H."/>
            <person name="Sato S."/>
            <person name="Yoshikawa S."/>
            <person name="Yamada K."/>
            <person name="Nakamura Y."/>
            <person name="Ichinomiya M."/>
            <person name="Sato N."/>
            <person name="Blanc-Mathieu R."/>
            <person name="Endo H."/>
            <person name="Kuwata A."/>
            <person name="Ogata H."/>
        </authorList>
    </citation>
    <scope>NUCLEOTIDE SEQUENCE [LARGE SCALE GENOMIC DNA]</scope>
</reference>
<organism evidence="3 4">
    <name type="scientific">Tetraparma gracilis</name>
    <dbReference type="NCBI Taxonomy" id="2962635"/>
    <lineage>
        <taxon>Eukaryota</taxon>
        <taxon>Sar</taxon>
        <taxon>Stramenopiles</taxon>
        <taxon>Ochrophyta</taxon>
        <taxon>Bolidophyceae</taxon>
        <taxon>Parmales</taxon>
        <taxon>Triparmaceae</taxon>
        <taxon>Tetraparma</taxon>
    </lineage>
</organism>
<feature type="region of interest" description="Disordered" evidence="2">
    <location>
        <begin position="386"/>
        <end position="406"/>
    </location>
</feature>
<dbReference type="InterPro" id="IPR007145">
    <property type="entry name" value="MAP65_Ase1_PRC1"/>
</dbReference>
<feature type="compositionally biased region" description="Pro residues" evidence="2">
    <location>
        <begin position="21"/>
        <end position="31"/>
    </location>
</feature>
<proteinExistence type="predicted"/>
<dbReference type="PANTHER" id="PTHR19321:SF41">
    <property type="entry name" value="FASCETTO-RELATED"/>
    <property type="match status" value="1"/>
</dbReference>
<protein>
    <submittedName>
        <fullName evidence="3">Uncharacterized protein</fullName>
    </submittedName>
</protein>
<dbReference type="Gene3D" id="1.20.58.1520">
    <property type="match status" value="1"/>
</dbReference>
<name>A0ABQ6M3X9_9STRA</name>
<feature type="region of interest" description="Disordered" evidence="2">
    <location>
        <begin position="1"/>
        <end position="35"/>
    </location>
</feature>
<dbReference type="Pfam" id="PF03999">
    <property type="entry name" value="MAP65_ASE1"/>
    <property type="match status" value="1"/>
</dbReference>
<evidence type="ECO:0000256" key="1">
    <source>
        <dbReference type="SAM" id="Coils"/>
    </source>
</evidence>